<dbReference type="EMBL" id="DNAN01000610">
    <property type="protein sequence ID" value="HAW77514.1"/>
    <property type="molecule type" value="Genomic_DNA"/>
</dbReference>
<evidence type="ECO:0000313" key="2">
    <source>
        <dbReference type="Proteomes" id="UP000263517"/>
    </source>
</evidence>
<name>A0A350P897_9ALTE</name>
<accession>A0A350P897</accession>
<protein>
    <submittedName>
        <fullName evidence="1">Uncharacterized protein</fullName>
    </submittedName>
</protein>
<proteinExistence type="predicted"/>
<comment type="caution">
    <text evidence="1">The sequence shown here is derived from an EMBL/GenBank/DDBJ whole genome shotgun (WGS) entry which is preliminary data.</text>
</comment>
<reference evidence="1 2" key="1">
    <citation type="journal article" date="2018" name="Nat. Biotechnol.">
        <title>A standardized bacterial taxonomy based on genome phylogeny substantially revises the tree of life.</title>
        <authorList>
            <person name="Parks D.H."/>
            <person name="Chuvochina M."/>
            <person name="Waite D.W."/>
            <person name="Rinke C."/>
            <person name="Skarshewski A."/>
            <person name="Chaumeil P.A."/>
            <person name="Hugenholtz P."/>
        </authorList>
    </citation>
    <scope>NUCLEOTIDE SEQUENCE [LARGE SCALE GENOMIC DNA]</scope>
    <source>
        <strain evidence="1">UBA11978</strain>
    </source>
</reference>
<gene>
    <name evidence="1" type="ORF">DCW74_17505</name>
</gene>
<dbReference type="AlphaFoldDB" id="A0A350P897"/>
<sequence>MFNVKGRGSDDIENKVERFARMKADQHDCSRVLTWEVRFGERLTHLGFVTYSEKRGINGDYRTEDSQ</sequence>
<evidence type="ECO:0000313" key="1">
    <source>
        <dbReference type="EMBL" id="HAW77514.1"/>
    </source>
</evidence>
<dbReference type="Proteomes" id="UP000263517">
    <property type="component" value="Unassembled WGS sequence"/>
</dbReference>
<organism evidence="1 2">
    <name type="scientific">Alteromonas australica</name>
    <dbReference type="NCBI Taxonomy" id="589873"/>
    <lineage>
        <taxon>Bacteria</taxon>
        <taxon>Pseudomonadati</taxon>
        <taxon>Pseudomonadota</taxon>
        <taxon>Gammaproteobacteria</taxon>
        <taxon>Alteromonadales</taxon>
        <taxon>Alteromonadaceae</taxon>
        <taxon>Alteromonas/Salinimonas group</taxon>
        <taxon>Alteromonas</taxon>
    </lineage>
</organism>